<keyword evidence="4" id="KW-0862">Zinc</keyword>
<feature type="region of interest" description="Disordered" evidence="8">
    <location>
        <begin position="169"/>
        <end position="193"/>
    </location>
</feature>
<feature type="repeat" description="RCC1" evidence="6">
    <location>
        <begin position="519"/>
        <end position="570"/>
    </location>
</feature>
<feature type="repeat" description="RCC1" evidence="6">
    <location>
        <begin position="623"/>
        <end position="674"/>
    </location>
</feature>
<proteinExistence type="predicted"/>
<protein>
    <recommendedName>
        <fullName evidence="9">FYVE-type domain-containing protein</fullName>
    </recommendedName>
</protein>
<dbReference type="InterPro" id="IPR000306">
    <property type="entry name" value="Znf_FYVE"/>
</dbReference>
<dbReference type="PANTHER" id="PTHR22870:SF419">
    <property type="entry name" value="GTPASE BINDING PROTEIN, PUTATIVE-RELATED"/>
    <property type="match status" value="1"/>
</dbReference>
<evidence type="ECO:0000256" key="7">
    <source>
        <dbReference type="SAM" id="Coils"/>
    </source>
</evidence>
<dbReference type="PROSITE" id="PS50178">
    <property type="entry name" value="ZF_FYVE"/>
    <property type="match status" value="1"/>
</dbReference>
<keyword evidence="3 5" id="KW-0863">Zinc-finger</keyword>
<feature type="repeat" description="RCC1" evidence="6">
    <location>
        <begin position="288"/>
        <end position="349"/>
    </location>
</feature>
<dbReference type="Gene3D" id="2.130.10.30">
    <property type="entry name" value="Regulator of chromosome condensation 1/beta-lactamase-inhibitor protein II"/>
    <property type="match status" value="3"/>
</dbReference>
<dbReference type="CDD" id="cd13365">
    <property type="entry name" value="PH_PLC_plant-like"/>
    <property type="match status" value="1"/>
</dbReference>
<dbReference type="InterPro" id="IPR013083">
    <property type="entry name" value="Znf_RING/FYVE/PHD"/>
</dbReference>
<sequence>MTNFQRNSLGDRDVDQAITALKRGSYLLKYGRRGKPKFCPFRLSNDEVTLKWYAGKEEKQLRLTNVSQIIPGQRTAITALKRGSYLLKYGRRGKPKFCPFRLSNDEVTLKWYAGKEEKQLRLTNVSQIIPGQRTICKDKDEAEIWFVALRALISRVKCQQWRSEARSDSISSDSSRALTQRNSQSIASTSSSDIVYEEPRNNQTILVPFKSPPQKRLGRTFSDVLLYNEVAESPQQTEFLVNSLCSLSSGGLDDPNGRSSSDTFRVSLSGAISLSSQGSSLDDFDTVTDIFIWGEGIGNGLLGGGVHRVGKSSTARVDAHLPKALESTFVFDAQKMACGSRHAVLVTKQGEIFSWGEGSGGKLGHGVEADVSNPKVISTLSELNIESVACGEYHTCAVTLSGDLYTWGDGIHNFGLLGHGAELSHWTPKKVMMEDMCVSSISCGPWHTAAITSVGQLFTFGDGTFGALGHGNCRSTSTPRQVETLKGLWTLRVSCGYWHTAAVVDVTSEPSSLGISSAGKLFTWGSGDKGQLGHGDKEPRLVPSPVKLLDDTNFCQVACGHSNTIALTNSGKVYTMGNADHGQLGSPGTAGILPTCIEGKIRNNFIEEISCGSHHVAVLSSKYELYTWGKGTNGQLGHGDNDDRNIPTLVEALKDKQVNTVVCGSNFTAAICLHKRVYYADHSICSSCRNPFSFRRKRHNCYNCGLLFCKSCSSNKSLYASLSPNMDKPYRVCDDCFIKLNKGKETGLSNRPPKVMNRNIHHNSGDVKEKGTTNPKSHGLLSRLSSFDSFRRANSHCSKQNHKVASSNGHVSPIHNRSFQRGQSFTSNSSTSIFECSEDISASIPGSMTQSRGVSPISVKLSPPRAITITSAFATLVYPEVISDVSKLTNDDLTQDISILREQVELLTRRSKHLEAELERTSRQLDDATELARDQAEKNNAAKEVIKSLMKQLKDMAVKVPQGSTFCRISGSLAENTSSTLSLVSPLLGTN</sequence>
<dbReference type="InterPro" id="IPR058923">
    <property type="entry name" value="RCC1-like_dom"/>
</dbReference>
<feature type="compositionally biased region" description="Low complexity" evidence="8">
    <location>
        <begin position="169"/>
        <end position="192"/>
    </location>
</feature>
<dbReference type="FunFam" id="2.130.10.30:FF:000028">
    <property type="entry name" value="PH, RCC1 and FYVE domains-containing protein 1"/>
    <property type="match status" value="1"/>
</dbReference>
<keyword evidence="11" id="KW-1185">Reference proteome</keyword>
<dbReference type="PROSITE" id="PS50012">
    <property type="entry name" value="RCC1_3"/>
    <property type="match status" value="7"/>
</dbReference>
<evidence type="ECO:0000313" key="10">
    <source>
        <dbReference type="EMBL" id="CAK9138076.1"/>
    </source>
</evidence>
<evidence type="ECO:0000256" key="6">
    <source>
        <dbReference type="PROSITE-ProRule" id="PRU00235"/>
    </source>
</evidence>
<evidence type="ECO:0000313" key="11">
    <source>
        <dbReference type="Proteomes" id="UP001642360"/>
    </source>
</evidence>
<dbReference type="Pfam" id="PF25390">
    <property type="entry name" value="WD40_RLD"/>
    <property type="match status" value="1"/>
</dbReference>
<dbReference type="Pfam" id="PF13713">
    <property type="entry name" value="BRX_N"/>
    <property type="match status" value="1"/>
</dbReference>
<feature type="coiled-coil region" evidence="7">
    <location>
        <begin position="890"/>
        <end position="959"/>
    </location>
</feature>
<dbReference type="EMBL" id="CAUOFW020000859">
    <property type="protein sequence ID" value="CAK9138076.1"/>
    <property type="molecule type" value="Genomic_DNA"/>
</dbReference>
<dbReference type="SUPFAM" id="SSF50729">
    <property type="entry name" value="PH domain-like"/>
    <property type="match status" value="2"/>
</dbReference>
<evidence type="ECO:0000256" key="5">
    <source>
        <dbReference type="PROSITE-ProRule" id="PRU00091"/>
    </source>
</evidence>
<accession>A0ABC8QZ90</accession>
<dbReference type="InterPro" id="IPR011993">
    <property type="entry name" value="PH-like_dom_sf"/>
</dbReference>
<comment type="caution">
    <text evidence="10">The sequence shown here is derived from an EMBL/GenBank/DDBJ whole genome shotgun (WGS) entry which is preliminary data.</text>
</comment>
<dbReference type="InterPro" id="IPR009091">
    <property type="entry name" value="RCC1/BLIP-II"/>
</dbReference>
<feature type="region of interest" description="Disordered" evidence="8">
    <location>
        <begin position="798"/>
        <end position="828"/>
    </location>
</feature>
<keyword evidence="2" id="KW-0677">Repeat</keyword>
<keyword evidence="1" id="KW-0479">Metal-binding</keyword>
<dbReference type="PROSITE" id="PS00626">
    <property type="entry name" value="RCC1_2"/>
    <property type="match status" value="2"/>
</dbReference>
<feature type="repeat" description="RCC1" evidence="6">
    <location>
        <begin position="571"/>
        <end position="622"/>
    </location>
</feature>
<dbReference type="PRINTS" id="PR00633">
    <property type="entry name" value="RCCNDNSATION"/>
</dbReference>
<dbReference type="InterPro" id="IPR017455">
    <property type="entry name" value="Znf_FYVE-rel"/>
</dbReference>
<dbReference type="SMART" id="SM00064">
    <property type="entry name" value="FYVE"/>
    <property type="match status" value="1"/>
</dbReference>
<dbReference type="PANTHER" id="PTHR22870">
    <property type="entry name" value="REGULATOR OF CHROMOSOME CONDENSATION"/>
    <property type="match status" value="1"/>
</dbReference>
<feature type="repeat" description="RCC1" evidence="6">
    <location>
        <begin position="455"/>
        <end position="506"/>
    </location>
</feature>
<dbReference type="SUPFAM" id="SSF50985">
    <property type="entry name" value="RCC1/BLIP-II"/>
    <property type="match status" value="1"/>
</dbReference>
<organism evidence="10 11">
    <name type="scientific">Ilex paraguariensis</name>
    <name type="common">yerba mate</name>
    <dbReference type="NCBI Taxonomy" id="185542"/>
    <lineage>
        <taxon>Eukaryota</taxon>
        <taxon>Viridiplantae</taxon>
        <taxon>Streptophyta</taxon>
        <taxon>Embryophyta</taxon>
        <taxon>Tracheophyta</taxon>
        <taxon>Spermatophyta</taxon>
        <taxon>Magnoliopsida</taxon>
        <taxon>eudicotyledons</taxon>
        <taxon>Gunneridae</taxon>
        <taxon>Pentapetalae</taxon>
        <taxon>asterids</taxon>
        <taxon>campanulids</taxon>
        <taxon>Aquifoliales</taxon>
        <taxon>Aquifoliaceae</taxon>
        <taxon>Ilex</taxon>
    </lineage>
</organism>
<dbReference type="SUPFAM" id="SSF57903">
    <property type="entry name" value="FYVE/PHD zinc finger"/>
    <property type="match status" value="1"/>
</dbReference>
<evidence type="ECO:0000256" key="8">
    <source>
        <dbReference type="SAM" id="MobiDB-lite"/>
    </source>
</evidence>
<dbReference type="InterPro" id="IPR051210">
    <property type="entry name" value="Ub_ligase/GEF_domain"/>
</dbReference>
<evidence type="ECO:0000256" key="3">
    <source>
        <dbReference type="ARBA" id="ARBA00022771"/>
    </source>
</evidence>
<dbReference type="InterPro" id="IPR000408">
    <property type="entry name" value="Reg_chr_condens"/>
</dbReference>
<evidence type="ECO:0000256" key="2">
    <source>
        <dbReference type="ARBA" id="ARBA00022737"/>
    </source>
</evidence>
<dbReference type="Pfam" id="PF01363">
    <property type="entry name" value="FYVE"/>
    <property type="match status" value="1"/>
</dbReference>
<evidence type="ECO:0000259" key="9">
    <source>
        <dbReference type="PROSITE" id="PS50178"/>
    </source>
</evidence>
<feature type="repeat" description="RCC1" evidence="6">
    <location>
        <begin position="402"/>
        <end position="454"/>
    </location>
</feature>
<dbReference type="Gene3D" id="2.30.29.30">
    <property type="entry name" value="Pleckstrin-homology domain (PH domain)/Phosphotyrosine-binding domain (PTB)"/>
    <property type="match status" value="2"/>
</dbReference>
<keyword evidence="7" id="KW-0175">Coiled coil</keyword>
<feature type="repeat" description="RCC1" evidence="6">
    <location>
        <begin position="350"/>
        <end position="401"/>
    </location>
</feature>
<dbReference type="AlphaFoldDB" id="A0ABC8QZ90"/>
<dbReference type="InterPro" id="IPR027988">
    <property type="entry name" value="BRX_N"/>
</dbReference>
<dbReference type="Gene3D" id="3.30.40.10">
    <property type="entry name" value="Zinc/RING finger domain, C3HC4 (zinc finger)"/>
    <property type="match status" value="1"/>
</dbReference>
<dbReference type="GO" id="GO:0008270">
    <property type="term" value="F:zinc ion binding"/>
    <property type="evidence" value="ECO:0007669"/>
    <property type="project" value="UniProtKB-KW"/>
</dbReference>
<evidence type="ECO:0000256" key="4">
    <source>
        <dbReference type="ARBA" id="ARBA00022833"/>
    </source>
</evidence>
<feature type="domain" description="FYVE-type" evidence="9">
    <location>
        <begin position="679"/>
        <end position="741"/>
    </location>
</feature>
<reference evidence="10 11" key="1">
    <citation type="submission" date="2024-02" db="EMBL/GenBank/DDBJ databases">
        <authorList>
            <person name="Vignale AGUSTIN F."/>
            <person name="Sosa J E."/>
            <person name="Modenutti C."/>
        </authorList>
    </citation>
    <scope>NUCLEOTIDE SEQUENCE [LARGE SCALE GENOMIC DNA]</scope>
</reference>
<feature type="region of interest" description="Disordered" evidence="8">
    <location>
        <begin position="747"/>
        <end position="778"/>
    </location>
</feature>
<name>A0ABC8QZ90_9AQUA</name>
<evidence type="ECO:0000256" key="1">
    <source>
        <dbReference type="ARBA" id="ARBA00022723"/>
    </source>
</evidence>
<dbReference type="Proteomes" id="UP001642360">
    <property type="component" value="Unassembled WGS sequence"/>
</dbReference>
<gene>
    <name evidence="10" type="ORF">ILEXP_LOCUS5161</name>
</gene>
<dbReference type="CDD" id="cd00065">
    <property type="entry name" value="FYVE_like_SF"/>
    <property type="match status" value="1"/>
</dbReference>
<dbReference type="InterPro" id="IPR011011">
    <property type="entry name" value="Znf_FYVE_PHD"/>
</dbReference>